<dbReference type="EMBL" id="QTSX02003604">
    <property type="protein sequence ID" value="KAJ9069879.1"/>
    <property type="molecule type" value="Genomic_DNA"/>
</dbReference>
<protein>
    <submittedName>
        <fullName evidence="1">Uncharacterized protein</fullName>
    </submittedName>
</protein>
<reference evidence="1" key="1">
    <citation type="submission" date="2022-04" db="EMBL/GenBank/DDBJ databases">
        <title>Genome of the entomopathogenic fungus Entomophthora muscae.</title>
        <authorList>
            <person name="Elya C."/>
            <person name="Lovett B.R."/>
            <person name="Lee E."/>
            <person name="Macias A.M."/>
            <person name="Hajek A.E."/>
            <person name="De Bivort B.L."/>
            <person name="Kasson M.T."/>
            <person name="De Fine Licht H.H."/>
            <person name="Stajich J.E."/>
        </authorList>
    </citation>
    <scope>NUCLEOTIDE SEQUENCE</scope>
    <source>
        <strain evidence="1">Berkeley</strain>
    </source>
</reference>
<evidence type="ECO:0000313" key="2">
    <source>
        <dbReference type="Proteomes" id="UP001165960"/>
    </source>
</evidence>
<gene>
    <name evidence="1" type="ORF">DSO57_1014201</name>
</gene>
<dbReference type="Proteomes" id="UP001165960">
    <property type="component" value="Unassembled WGS sequence"/>
</dbReference>
<accession>A0ACC2T5E6</accession>
<name>A0ACC2T5E6_9FUNG</name>
<keyword evidence="2" id="KW-1185">Reference proteome</keyword>
<sequence>MISPSCAVKVVEIRSNATSIFQLEKGWHENILGPLMFNTEPSNPTVEVSQAEEDKSPNLGLSCQACGIESFPNLEEQRDHYRSDHHRMNIHRRLKKLPPFSLPEFEQLLEKFSGLSEDEDESDIEDIFSHLEIESSDQEPVLLSKEQKDLMASPVLWLLLKDPASSLLGIYRSLIPDVNKGWGAVESDLAVHKAGKWALILIGGGHFVAAIFDNSRFDLKNNKPCVVASKTFHRYTVRRKQGGAQSGNDNSKGKAKSAGATIRRQMETMLREDVRELLTSWNEALDTCCRLYVRAPSANQKIIHPNPAFAPNDPRVFSFPFTTKRPTLREAQRCYLELIHPKDAKLEVAPASAPRPVPKAKSDVEPLKKAAIPSKPKAQKERPRPPRVSEFNGESNDRPDPLALDMIDSIVTWFQTADPSHESSYQELLAKIQDCEFLKATPNYRIKGLPGKPTVLHVACQYGQAKLIASLLEIGCDPTLTLSVDSTPRTPFQLSLNKSTKMQFRLYRYHHPDQHDWEKASVPPPISPEDFEAKHTSQKLKKKEKPKKKPLPPREPSPPPRTSKSDIYSSIARGFEASKRTPPAPGFSGFGAIRPKPKSEKPLGSGFGAAKPPSVPTVGWGVGRFLTDGSPPDS</sequence>
<proteinExistence type="predicted"/>
<evidence type="ECO:0000313" key="1">
    <source>
        <dbReference type="EMBL" id="KAJ9069879.1"/>
    </source>
</evidence>
<comment type="caution">
    <text evidence="1">The sequence shown here is derived from an EMBL/GenBank/DDBJ whole genome shotgun (WGS) entry which is preliminary data.</text>
</comment>
<organism evidence="1 2">
    <name type="scientific">Entomophthora muscae</name>
    <dbReference type="NCBI Taxonomy" id="34485"/>
    <lineage>
        <taxon>Eukaryota</taxon>
        <taxon>Fungi</taxon>
        <taxon>Fungi incertae sedis</taxon>
        <taxon>Zoopagomycota</taxon>
        <taxon>Entomophthoromycotina</taxon>
        <taxon>Entomophthoromycetes</taxon>
        <taxon>Entomophthorales</taxon>
        <taxon>Entomophthoraceae</taxon>
        <taxon>Entomophthora</taxon>
    </lineage>
</organism>